<reference evidence="2 3" key="1">
    <citation type="submission" date="2014-04" db="EMBL/GenBank/DDBJ databases">
        <title>Draft genome sequence of Bacillus azotoformans MEV2011, a (co-) denitrifying strain unable to grow in the presence of oxygen.</title>
        <authorList>
            <person name="Nielsen M."/>
            <person name="Schreiber L."/>
            <person name="Finster K."/>
            <person name="Schramm A."/>
        </authorList>
    </citation>
    <scope>NUCLEOTIDE SEQUENCE [LARGE SCALE GENOMIC DNA]</scope>
    <source>
        <strain evidence="2 3">MEV2011</strain>
    </source>
</reference>
<sequence>MVGDKRKGDGNDMAMPEYISKQRPLRKPKTQRSNLLYNASQEDLKLVNNLSKKNRGLSNLTYKRVFGED</sequence>
<dbReference type="EMBL" id="JJRY01000005">
    <property type="protein sequence ID" value="KEF38951.1"/>
    <property type="molecule type" value="Genomic_DNA"/>
</dbReference>
<evidence type="ECO:0000256" key="1">
    <source>
        <dbReference type="SAM" id="MobiDB-lite"/>
    </source>
</evidence>
<dbReference type="RefSeq" id="WP_035194959.1">
    <property type="nucleotide sequence ID" value="NZ_JJRY01000005.1"/>
</dbReference>
<comment type="caution">
    <text evidence="2">The sequence shown here is derived from an EMBL/GenBank/DDBJ whole genome shotgun (WGS) entry which is preliminary data.</text>
</comment>
<dbReference type="Proteomes" id="UP000027936">
    <property type="component" value="Unassembled WGS sequence"/>
</dbReference>
<feature type="region of interest" description="Disordered" evidence="1">
    <location>
        <begin position="1"/>
        <end position="30"/>
    </location>
</feature>
<dbReference type="PATRIC" id="fig|1348973.3.peg.1729"/>
<dbReference type="AlphaFoldDB" id="A0A072NNB6"/>
<gene>
    <name evidence="2" type="ORF">M670_01767</name>
</gene>
<protein>
    <submittedName>
        <fullName evidence="2">Uncharacterized protein</fullName>
    </submittedName>
</protein>
<evidence type="ECO:0000313" key="2">
    <source>
        <dbReference type="EMBL" id="KEF38951.1"/>
    </source>
</evidence>
<name>A0A072NNB6_SCHAZ</name>
<accession>A0A072NNB6</accession>
<proteinExistence type="predicted"/>
<feature type="compositionally biased region" description="Basic and acidic residues" evidence="1">
    <location>
        <begin position="1"/>
        <end position="10"/>
    </location>
</feature>
<organism evidence="2 3">
    <name type="scientific">Schinkia azotoformans MEV2011</name>
    <dbReference type="NCBI Taxonomy" id="1348973"/>
    <lineage>
        <taxon>Bacteria</taxon>
        <taxon>Bacillati</taxon>
        <taxon>Bacillota</taxon>
        <taxon>Bacilli</taxon>
        <taxon>Bacillales</taxon>
        <taxon>Bacillaceae</taxon>
        <taxon>Calidifontibacillus/Schinkia group</taxon>
        <taxon>Schinkia</taxon>
    </lineage>
</organism>
<evidence type="ECO:0000313" key="3">
    <source>
        <dbReference type="Proteomes" id="UP000027936"/>
    </source>
</evidence>